<dbReference type="FunFam" id="3.30.200.20:FF:000178">
    <property type="entry name" value="serine/threonine-protein kinase PBS1-like"/>
    <property type="match status" value="1"/>
</dbReference>
<dbReference type="GO" id="GO:0030247">
    <property type="term" value="F:polysaccharide binding"/>
    <property type="evidence" value="ECO:0007669"/>
    <property type="project" value="InterPro"/>
</dbReference>
<keyword evidence="2" id="KW-0723">Serine/threonine-protein kinase</keyword>
<evidence type="ECO:0000313" key="14">
    <source>
        <dbReference type="EMBL" id="CAI9117633.1"/>
    </source>
</evidence>
<dbReference type="SUPFAM" id="SSF56112">
    <property type="entry name" value="Protein kinase-like (PK-like)"/>
    <property type="match status" value="1"/>
</dbReference>
<evidence type="ECO:0000256" key="3">
    <source>
        <dbReference type="ARBA" id="ARBA00022679"/>
    </source>
</evidence>
<keyword evidence="5" id="KW-0732">Signal</keyword>
<keyword evidence="7" id="KW-0418">Kinase</keyword>
<comment type="subcellular location">
    <subcellularLocation>
        <location evidence="1">Membrane</location>
        <topology evidence="1">Single-pass type I membrane protein</topology>
    </subcellularLocation>
</comment>
<evidence type="ECO:0000256" key="1">
    <source>
        <dbReference type="ARBA" id="ARBA00004479"/>
    </source>
</evidence>
<keyword evidence="11" id="KW-0325">Glycoprotein</keyword>
<evidence type="ECO:0000256" key="7">
    <source>
        <dbReference type="ARBA" id="ARBA00022777"/>
    </source>
</evidence>
<reference evidence="14" key="1">
    <citation type="submission" date="2023-03" db="EMBL/GenBank/DDBJ databases">
        <authorList>
            <person name="Julca I."/>
        </authorList>
    </citation>
    <scope>NUCLEOTIDE SEQUENCE</scope>
</reference>
<evidence type="ECO:0000256" key="8">
    <source>
        <dbReference type="ARBA" id="ARBA00022840"/>
    </source>
</evidence>
<sequence>MEFISKRLGVLLLTICFTTSMIIPSKVTALLNQSTVHILPLGHHPDHQEICEEMKCSKNGPPVRFPFRLQGRQPENCGYNSGYDLYCDESNRTIFQLPATSIKFLVAKIDYLTQTMKVRAPAEEDCMAKHLKDFDISTTPFRFSDSSSSEKDRYSLFNCSASKGNPFTRRYNFYNKYQDICLDSSGYKVFALPASSEIGCLPLEYCTKMYNTKLVSDELFNVKGKKKSMSLTWSLMDCKSCEMNGDLCGRDISGANNNQIRCFQKNTGRLTKIFSGIGPILGFLLLLLVTTVFALAYSKRKIEEENQRRIKNFLENYAAMKPTRYSYADIKKMTDDFKEQLGEGGYGNVFKGKVGNGIFVEVKLLHNSTENGEEFINEVGTMGKLHHANVVRLLGYCADGFKRALVYEFLPNGSLDKYIFPNKGTEKAVHQHKQQLGMEKLLDIAIGIARGIEYLHQGCEQRILHFDIKPQNILLDRNYNPKISDFGLAKLCEKGRSAVSMTAARGTMGYIAPEVFSRHFGNVTHKSDIYSLGILLLEMVGRRKNIDPNVENVSQVNFPEWVYGCMSEGKEWRIQVEEDDAEDKIAKRLAIVGLWCIQWNPKDRPSITLVLQMLGGSGEDLSIPPNPFSSGNATSPGYRKIDDIYDALKAGIDSDHRIQINSSTENLRDVLRKLM</sequence>
<evidence type="ECO:0000256" key="6">
    <source>
        <dbReference type="ARBA" id="ARBA00022741"/>
    </source>
</evidence>
<dbReference type="GO" id="GO:0005524">
    <property type="term" value="F:ATP binding"/>
    <property type="evidence" value="ECO:0007669"/>
    <property type="project" value="UniProtKB-KW"/>
</dbReference>
<gene>
    <name evidence="14" type="ORF">OLC1_LOCUS23667</name>
</gene>
<dbReference type="PANTHER" id="PTHR27009">
    <property type="entry name" value="RUST RESISTANCE KINASE LR10-RELATED"/>
    <property type="match status" value="1"/>
</dbReference>
<evidence type="ECO:0000256" key="2">
    <source>
        <dbReference type="ARBA" id="ARBA00022527"/>
    </source>
</evidence>
<keyword evidence="8" id="KW-0067">ATP-binding</keyword>
<keyword evidence="4 12" id="KW-0812">Transmembrane</keyword>
<dbReference type="Gene3D" id="3.30.200.20">
    <property type="entry name" value="Phosphorylase Kinase, domain 1"/>
    <property type="match status" value="1"/>
</dbReference>
<dbReference type="Pfam" id="PF00069">
    <property type="entry name" value="Pkinase"/>
    <property type="match status" value="1"/>
</dbReference>
<dbReference type="InterPro" id="IPR025287">
    <property type="entry name" value="WAK_GUB"/>
</dbReference>
<dbReference type="Pfam" id="PF13947">
    <property type="entry name" value="GUB_WAK_bind"/>
    <property type="match status" value="1"/>
</dbReference>
<name>A0AAV1ED69_OLDCO</name>
<feature type="domain" description="Protein kinase" evidence="13">
    <location>
        <begin position="335"/>
        <end position="629"/>
    </location>
</feature>
<dbReference type="GO" id="GO:0004674">
    <property type="term" value="F:protein serine/threonine kinase activity"/>
    <property type="evidence" value="ECO:0007669"/>
    <property type="project" value="UniProtKB-KW"/>
</dbReference>
<dbReference type="GO" id="GO:0016020">
    <property type="term" value="C:membrane"/>
    <property type="evidence" value="ECO:0007669"/>
    <property type="project" value="UniProtKB-SubCell"/>
</dbReference>
<organism evidence="14 15">
    <name type="scientific">Oldenlandia corymbosa var. corymbosa</name>
    <dbReference type="NCBI Taxonomy" id="529605"/>
    <lineage>
        <taxon>Eukaryota</taxon>
        <taxon>Viridiplantae</taxon>
        <taxon>Streptophyta</taxon>
        <taxon>Embryophyta</taxon>
        <taxon>Tracheophyta</taxon>
        <taxon>Spermatophyta</taxon>
        <taxon>Magnoliopsida</taxon>
        <taxon>eudicotyledons</taxon>
        <taxon>Gunneridae</taxon>
        <taxon>Pentapetalae</taxon>
        <taxon>asterids</taxon>
        <taxon>lamiids</taxon>
        <taxon>Gentianales</taxon>
        <taxon>Rubiaceae</taxon>
        <taxon>Rubioideae</taxon>
        <taxon>Spermacoceae</taxon>
        <taxon>Hedyotis-Oldenlandia complex</taxon>
        <taxon>Oldenlandia</taxon>
    </lineage>
</organism>
<evidence type="ECO:0000256" key="11">
    <source>
        <dbReference type="ARBA" id="ARBA00023180"/>
    </source>
</evidence>
<dbReference type="InterPro" id="IPR011009">
    <property type="entry name" value="Kinase-like_dom_sf"/>
</dbReference>
<proteinExistence type="predicted"/>
<keyword evidence="10 12" id="KW-0472">Membrane</keyword>
<dbReference type="InterPro" id="IPR000719">
    <property type="entry name" value="Prot_kinase_dom"/>
</dbReference>
<dbReference type="FunFam" id="1.10.510.10:FF:000590">
    <property type="entry name" value="PR5-like receptor kinase"/>
    <property type="match status" value="1"/>
</dbReference>
<evidence type="ECO:0000313" key="15">
    <source>
        <dbReference type="Proteomes" id="UP001161247"/>
    </source>
</evidence>
<keyword evidence="9 12" id="KW-1133">Transmembrane helix</keyword>
<feature type="transmembrane region" description="Helical" evidence="12">
    <location>
        <begin position="273"/>
        <end position="298"/>
    </location>
</feature>
<keyword evidence="6" id="KW-0547">Nucleotide-binding</keyword>
<dbReference type="PROSITE" id="PS50011">
    <property type="entry name" value="PROTEIN_KINASE_DOM"/>
    <property type="match status" value="1"/>
</dbReference>
<evidence type="ECO:0000256" key="10">
    <source>
        <dbReference type="ARBA" id="ARBA00023136"/>
    </source>
</evidence>
<evidence type="ECO:0000256" key="12">
    <source>
        <dbReference type="SAM" id="Phobius"/>
    </source>
</evidence>
<accession>A0AAV1ED69</accession>
<evidence type="ECO:0000256" key="9">
    <source>
        <dbReference type="ARBA" id="ARBA00022989"/>
    </source>
</evidence>
<dbReference type="Gene3D" id="1.10.510.10">
    <property type="entry name" value="Transferase(Phosphotransferase) domain 1"/>
    <property type="match status" value="1"/>
</dbReference>
<keyword evidence="15" id="KW-1185">Reference proteome</keyword>
<dbReference type="InterPro" id="IPR045874">
    <property type="entry name" value="LRK10/LRL21-25-like"/>
</dbReference>
<evidence type="ECO:0000259" key="13">
    <source>
        <dbReference type="PROSITE" id="PS50011"/>
    </source>
</evidence>
<dbReference type="InterPro" id="IPR008271">
    <property type="entry name" value="Ser/Thr_kinase_AS"/>
</dbReference>
<evidence type="ECO:0000256" key="5">
    <source>
        <dbReference type="ARBA" id="ARBA00022729"/>
    </source>
</evidence>
<dbReference type="SMART" id="SM00220">
    <property type="entry name" value="S_TKc"/>
    <property type="match status" value="1"/>
</dbReference>
<dbReference type="AlphaFoldDB" id="A0AAV1ED69"/>
<protein>
    <submittedName>
        <fullName evidence="14">OLC1v1019049C1</fullName>
    </submittedName>
</protein>
<keyword evidence="3" id="KW-0808">Transferase</keyword>
<dbReference type="Proteomes" id="UP001161247">
    <property type="component" value="Chromosome 9"/>
</dbReference>
<evidence type="ECO:0000256" key="4">
    <source>
        <dbReference type="ARBA" id="ARBA00022692"/>
    </source>
</evidence>
<dbReference type="PROSITE" id="PS00108">
    <property type="entry name" value="PROTEIN_KINASE_ST"/>
    <property type="match status" value="1"/>
</dbReference>
<dbReference type="EMBL" id="OX459126">
    <property type="protein sequence ID" value="CAI9117633.1"/>
    <property type="molecule type" value="Genomic_DNA"/>
</dbReference>